<evidence type="ECO:0000313" key="2">
    <source>
        <dbReference type="Proteomes" id="UP000185934"/>
    </source>
</evidence>
<dbReference type="Pfam" id="PF22558">
    <property type="entry name" value="REase-ARP"/>
    <property type="match status" value="1"/>
</dbReference>
<gene>
    <name evidence="1" type="ORF">Dform_00104</name>
</gene>
<dbReference type="KEGG" id="dfo:Dform_00104"/>
<name>A0A1P8F4Q4_9CHLR</name>
<dbReference type="AlphaFoldDB" id="A0A1P8F4Q4"/>
<proteinExistence type="predicted"/>
<sequence>MDARILTSKTIAGNQENWAIQHGLGCCRYTQKVEDNLFENFMDSRTKREFSDGKGRELEGAKAHMKALCSSSALVVNFFDYWRRNGLLKGIGHVLDVEGQISDMLFEKTHPITGLETRTPPHLDIEFRSAIPFAIESKFTETYHRKTRRVDQETHLKAYLVLEDIWISLPKLRYLAELIDKQSEEKTDFEYLGVPQLIKHILGLHCAYGNQFVLCYLWYEVPSQEASRHKYELAQFEKGISGEVPFRSLTYQDLFNKVRELQEVNLDYLEYISKRYFEPTIYPIHSKPNHTVSTTNKPIPT</sequence>
<reference evidence="2" key="1">
    <citation type="submission" date="2016-11" db="EMBL/GenBank/DDBJ databases">
        <title>Dehalogenimonas formicexedens sp. nov., a chlorinated alkane respiring bacterium isolated from contaminated groundwater.</title>
        <authorList>
            <person name="Key T.A."/>
            <person name="Bowman K.S."/>
            <person name="Lee I."/>
            <person name="Chun J."/>
            <person name="Albuquerque L."/>
            <person name="da Costa M.S."/>
            <person name="Rainey F.A."/>
            <person name="Moe W.M."/>
        </authorList>
    </citation>
    <scope>NUCLEOTIDE SEQUENCE [LARGE SCALE GENOMIC DNA]</scope>
    <source>
        <strain evidence="2">NSZ-14</strain>
    </source>
</reference>
<dbReference type="InterPro" id="IPR054333">
    <property type="entry name" value="REase-ARP-assoc"/>
</dbReference>
<organism evidence="1 2">
    <name type="scientific">Dehalogenimonas formicexedens</name>
    <dbReference type="NCBI Taxonomy" id="1839801"/>
    <lineage>
        <taxon>Bacteria</taxon>
        <taxon>Bacillati</taxon>
        <taxon>Chloroflexota</taxon>
        <taxon>Dehalococcoidia</taxon>
        <taxon>Dehalococcoidales</taxon>
        <taxon>Dehalococcoidaceae</taxon>
        <taxon>Dehalogenimonas</taxon>
    </lineage>
</organism>
<dbReference type="EMBL" id="CP018258">
    <property type="protein sequence ID" value="APV43467.1"/>
    <property type="molecule type" value="Genomic_DNA"/>
</dbReference>
<dbReference type="RefSeq" id="WP_076003280.1">
    <property type="nucleotide sequence ID" value="NZ_CP018258.1"/>
</dbReference>
<protein>
    <submittedName>
        <fullName evidence="1">Uncharacterized protein</fullName>
    </submittedName>
</protein>
<keyword evidence="2" id="KW-1185">Reference proteome</keyword>
<dbReference type="OrthoDB" id="1026313at2"/>
<accession>A0A1P8F4Q4</accession>
<evidence type="ECO:0000313" key="1">
    <source>
        <dbReference type="EMBL" id="APV43467.1"/>
    </source>
</evidence>
<dbReference type="Proteomes" id="UP000185934">
    <property type="component" value="Chromosome"/>
</dbReference>